<evidence type="ECO:0000313" key="1">
    <source>
        <dbReference type="EMBL" id="RXH54033.1"/>
    </source>
</evidence>
<sequence length="65" mass="7341">MALLARSTAETTARVRAISWEQFFEKFDQLGLTLVYDDGTAYNEILQVDAESKTIPPAYRIITSN</sequence>
<reference evidence="2" key="2">
    <citation type="submission" date="2019-02" db="EMBL/GenBank/DDBJ databases">
        <title>Granulicella sibirica sp. nov., a psychrotolerant acidobacterium isolated from an organic soil layer in forested tundra, West Siberia.</title>
        <authorList>
            <person name="Oshkin I.Y."/>
            <person name="Kulichevskaya I.S."/>
            <person name="Rijpstra W.I.C."/>
            <person name="Sinninghe Damste J.S."/>
            <person name="Rakitin A.L."/>
            <person name="Ravin N.V."/>
            <person name="Dedysh S.N."/>
        </authorList>
    </citation>
    <scope>NUCLEOTIDE SEQUENCE [LARGE SCALE GENOMIC DNA]</scope>
    <source>
        <strain evidence="2">AF10</strain>
    </source>
</reference>
<dbReference type="AlphaFoldDB" id="A0A4Q0SSX1"/>
<accession>A0A4Q0SSX1</accession>
<proteinExistence type="predicted"/>
<dbReference type="Proteomes" id="UP000289437">
    <property type="component" value="Unassembled WGS sequence"/>
</dbReference>
<protein>
    <submittedName>
        <fullName evidence="1">Uncharacterized protein</fullName>
    </submittedName>
</protein>
<gene>
    <name evidence="1" type="ORF">GRAN_5002</name>
</gene>
<name>A0A4Q0SSX1_9BACT</name>
<keyword evidence="2" id="KW-1185">Reference proteome</keyword>
<organism evidence="1 2">
    <name type="scientific">Granulicella sibirica</name>
    <dbReference type="NCBI Taxonomy" id="2479048"/>
    <lineage>
        <taxon>Bacteria</taxon>
        <taxon>Pseudomonadati</taxon>
        <taxon>Acidobacteriota</taxon>
        <taxon>Terriglobia</taxon>
        <taxon>Terriglobales</taxon>
        <taxon>Acidobacteriaceae</taxon>
        <taxon>Granulicella</taxon>
    </lineage>
</organism>
<comment type="caution">
    <text evidence="1">The sequence shown here is derived from an EMBL/GenBank/DDBJ whole genome shotgun (WGS) entry which is preliminary data.</text>
</comment>
<evidence type="ECO:0000313" key="2">
    <source>
        <dbReference type="Proteomes" id="UP000289437"/>
    </source>
</evidence>
<reference evidence="1 2" key="1">
    <citation type="submission" date="2018-11" db="EMBL/GenBank/DDBJ databases">
        <authorList>
            <person name="Mardanov A.V."/>
            <person name="Ravin N.V."/>
            <person name="Dedysh S.N."/>
        </authorList>
    </citation>
    <scope>NUCLEOTIDE SEQUENCE [LARGE SCALE GENOMIC DNA]</scope>
    <source>
        <strain evidence="1 2">AF10</strain>
    </source>
</reference>
<dbReference type="EMBL" id="RDSM01000006">
    <property type="protein sequence ID" value="RXH54033.1"/>
    <property type="molecule type" value="Genomic_DNA"/>
</dbReference>